<name>A0A820D4Y0_9BILA</name>
<dbReference type="AlphaFoldDB" id="A0A820D4Y0"/>
<sequence>RSTPYGQIMSYGGVTRSFESPQVIKRDELGKDL</sequence>
<evidence type="ECO:0000313" key="2">
    <source>
        <dbReference type="Proteomes" id="UP000663823"/>
    </source>
</evidence>
<comment type="caution">
    <text evidence="1">The sequence shown here is derived from an EMBL/GenBank/DDBJ whole genome shotgun (WGS) entry which is preliminary data.</text>
</comment>
<accession>A0A820D4Y0</accession>
<reference evidence="1" key="1">
    <citation type="submission" date="2021-02" db="EMBL/GenBank/DDBJ databases">
        <authorList>
            <person name="Nowell W R."/>
        </authorList>
    </citation>
    <scope>NUCLEOTIDE SEQUENCE</scope>
</reference>
<feature type="non-terminal residue" evidence="1">
    <location>
        <position position="1"/>
    </location>
</feature>
<gene>
    <name evidence="1" type="ORF">OTI717_LOCUS39560</name>
</gene>
<dbReference type="Proteomes" id="UP000663823">
    <property type="component" value="Unassembled WGS sequence"/>
</dbReference>
<dbReference type="EMBL" id="CAJOAX010026279">
    <property type="protein sequence ID" value="CAF4226151.1"/>
    <property type="molecule type" value="Genomic_DNA"/>
</dbReference>
<proteinExistence type="predicted"/>
<evidence type="ECO:0000313" key="1">
    <source>
        <dbReference type="EMBL" id="CAF4226151.1"/>
    </source>
</evidence>
<protein>
    <submittedName>
        <fullName evidence="1">Uncharacterized protein</fullName>
    </submittedName>
</protein>
<organism evidence="1 2">
    <name type="scientific">Rotaria sordida</name>
    <dbReference type="NCBI Taxonomy" id="392033"/>
    <lineage>
        <taxon>Eukaryota</taxon>
        <taxon>Metazoa</taxon>
        <taxon>Spiralia</taxon>
        <taxon>Gnathifera</taxon>
        <taxon>Rotifera</taxon>
        <taxon>Eurotatoria</taxon>
        <taxon>Bdelloidea</taxon>
        <taxon>Philodinida</taxon>
        <taxon>Philodinidae</taxon>
        <taxon>Rotaria</taxon>
    </lineage>
</organism>